<dbReference type="Pfam" id="PF01368">
    <property type="entry name" value="DHH"/>
    <property type="match status" value="1"/>
</dbReference>
<dbReference type="PANTHER" id="PTHR47618:SF1">
    <property type="entry name" value="BIFUNCTIONAL OLIGORIBONUCLEASE AND PAP PHOSPHATASE NRNA"/>
    <property type="match status" value="1"/>
</dbReference>
<reference evidence="4 6" key="2">
    <citation type="submission" date="2016-12" db="EMBL/GenBank/DDBJ databases">
        <title>The new phylogeny of genus Mycobacterium.</title>
        <authorList>
            <person name="Tortoli E."/>
            <person name="Trovato A."/>
            <person name="Cirillo D.M."/>
        </authorList>
    </citation>
    <scope>NUCLEOTIDE SEQUENCE [LARGE SCALE GENOMIC DNA]</scope>
    <source>
        <strain evidence="4 6">CCUG 66554</strain>
    </source>
</reference>
<dbReference type="InterPro" id="IPR051319">
    <property type="entry name" value="Oligoribo/pAp-PDE_c-di-AMP_PDE"/>
</dbReference>
<proteinExistence type="predicted"/>
<dbReference type="Proteomes" id="UP000179621">
    <property type="component" value="Unassembled WGS sequence"/>
</dbReference>
<dbReference type="EMBL" id="MVII01000013">
    <property type="protein sequence ID" value="ORB57925.1"/>
    <property type="molecule type" value="Genomic_DNA"/>
</dbReference>
<dbReference type="InterPro" id="IPR001667">
    <property type="entry name" value="DDH_dom"/>
</dbReference>
<dbReference type="RefSeq" id="WP_070910612.1">
    <property type="nucleotide sequence ID" value="NZ_MLIC01000002.1"/>
</dbReference>
<dbReference type="Pfam" id="PF02272">
    <property type="entry name" value="DHHA1"/>
    <property type="match status" value="1"/>
</dbReference>
<protein>
    <submittedName>
        <fullName evidence="4">Phosphoesterase</fullName>
    </submittedName>
</protein>
<organism evidence="4 6">
    <name type="scientific">Mycobacteroides saopaulense</name>
    <dbReference type="NCBI Taxonomy" id="1578165"/>
    <lineage>
        <taxon>Bacteria</taxon>
        <taxon>Bacillati</taxon>
        <taxon>Actinomycetota</taxon>
        <taxon>Actinomycetes</taxon>
        <taxon>Mycobacteriales</taxon>
        <taxon>Mycobacteriaceae</taxon>
        <taxon>Mycobacteroides</taxon>
    </lineage>
</organism>
<dbReference type="GO" id="GO:0003676">
    <property type="term" value="F:nucleic acid binding"/>
    <property type="evidence" value="ECO:0007669"/>
    <property type="project" value="InterPro"/>
</dbReference>
<dbReference type="InterPro" id="IPR003156">
    <property type="entry name" value="DHHA1_dom"/>
</dbReference>
<evidence type="ECO:0000313" key="5">
    <source>
        <dbReference type="Proteomes" id="UP000179621"/>
    </source>
</evidence>
<reference evidence="3 5" key="1">
    <citation type="submission" date="2016-10" db="EMBL/GenBank/DDBJ databases">
        <title>Evaluation of Human, Animal and Environmental Mycobacterium chelonae Isolates by Core Genome Phylogenomic Analysis, Targeted Gene Comparison, and Anti-microbial Susceptibility Patterns: A Tale of Mistaken Identities.</title>
        <authorList>
            <person name="Fogelson S.B."/>
            <person name="Camus A.C."/>
            <person name="Lorenz W."/>
            <person name="Vasireddy R."/>
            <person name="Vasireddy S."/>
            <person name="Smith T."/>
            <person name="Brown-Elliott B.A."/>
            <person name="Wallace R.J.Jr."/>
            <person name="Hasan N.A."/>
            <person name="Reischl U."/>
            <person name="Sanchez S."/>
        </authorList>
    </citation>
    <scope>NUCLEOTIDE SEQUENCE [LARGE SCALE GENOMIC DNA]</scope>
    <source>
        <strain evidence="3 5">8528</strain>
    </source>
</reference>
<name>A0A1X0J771_9MYCO</name>
<gene>
    <name evidence="3" type="ORF">BKG73_23305</name>
    <name evidence="4" type="ORF">BST43_11720</name>
</gene>
<dbReference type="Proteomes" id="UP000192434">
    <property type="component" value="Unassembled WGS sequence"/>
</dbReference>
<dbReference type="EMBL" id="MLIH01000035">
    <property type="protein sequence ID" value="OHU06449.1"/>
    <property type="molecule type" value="Genomic_DNA"/>
</dbReference>
<evidence type="ECO:0000313" key="6">
    <source>
        <dbReference type="Proteomes" id="UP000192434"/>
    </source>
</evidence>
<dbReference type="InterPro" id="IPR038763">
    <property type="entry name" value="DHH_sf"/>
</dbReference>
<evidence type="ECO:0000313" key="3">
    <source>
        <dbReference type="EMBL" id="OHU06449.1"/>
    </source>
</evidence>
<feature type="domain" description="DHHA1" evidence="2">
    <location>
        <begin position="248"/>
        <end position="329"/>
    </location>
</feature>
<dbReference type="AlphaFoldDB" id="A0A1X0J771"/>
<accession>A0A1X0J771</accession>
<evidence type="ECO:0000259" key="1">
    <source>
        <dbReference type="Pfam" id="PF01368"/>
    </source>
</evidence>
<feature type="domain" description="DDH" evidence="1">
    <location>
        <begin position="29"/>
        <end position="171"/>
    </location>
</feature>
<dbReference type="Gene3D" id="3.10.310.30">
    <property type="match status" value="1"/>
</dbReference>
<dbReference type="OrthoDB" id="9803668at2"/>
<dbReference type="Gene3D" id="3.90.1640.10">
    <property type="entry name" value="inorganic pyrophosphatase (n-terminal core)"/>
    <property type="match status" value="1"/>
</dbReference>
<dbReference type="PANTHER" id="PTHR47618">
    <property type="entry name" value="BIFUNCTIONAL OLIGORIBONUCLEASE AND PAP PHOSPHATASE NRNA"/>
    <property type="match status" value="1"/>
</dbReference>
<comment type="caution">
    <text evidence="4">The sequence shown here is derived from an EMBL/GenBank/DDBJ whole genome shotgun (WGS) entry which is preliminary data.</text>
</comment>
<evidence type="ECO:0000313" key="4">
    <source>
        <dbReference type="EMBL" id="ORB57925.1"/>
    </source>
</evidence>
<dbReference type="SUPFAM" id="SSF64182">
    <property type="entry name" value="DHH phosphoesterases"/>
    <property type="match status" value="1"/>
</dbReference>
<evidence type="ECO:0000259" key="2">
    <source>
        <dbReference type="Pfam" id="PF02272"/>
    </source>
</evidence>
<keyword evidence="5" id="KW-1185">Reference proteome</keyword>
<dbReference type="STRING" id="1578165.BKG68_09160"/>
<sequence>MSAVPIETGAVGARVDEMGALALLNKASKVVIICHVHPDADTVGSGLALGQALVAKGVDVQVSFGAPAAPPESVGTLPGVELLVRPQEIRRDPDLVVTVDSPSVRRLGQLAELLDGPVPVLVIDHHVSNELFGTANYIDIEADSTTMMVARLLDAWGVDITAEMAHCLYAGLVTDSGSFRWATPRGHRLAARLLDLGADGVNITRTFMDSHPFVWLPILSRVLGTAELIPDAVGGAGLVYAVVTHDVWSRARTEEVESIVDIVRTTTEAEVAVVFKEIEPDHWSISMRARSAVDLSAVAATFGGGGHRLAAGFSATGPVGEVVAALVRALD</sequence>